<evidence type="ECO:0000256" key="4">
    <source>
        <dbReference type="ARBA" id="ARBA00022679"/>
    </source>
</evidence>
<evidence type="ECO:0000256" key="1">
    <source>
        <dbReference type="ARBA" id="ARBA00000085"/>
    </source>
</evidence>
<evidence type="ECO:0000256" key="2">
    <source>
        <dbReference type="ARBA" id="ARBA00012438"/>
    </source>
</evidence>
<dbReference type="SMART" id="SM00388">
    <property type="entry name" value="HisKA"/>
    <property type="match status" value="1"/>
</dbReference>
<dbReference type="Gene3D" id="1.10.287.130">
    <property type="match status" value="1"/>
</dbReference>
<dbReference type="SUPFAM" id="SSF55874">
    <property type="entry name" value="ATPase domain of HSP90 chaperone/DNA topoisomerase II/histidine kinase"/>
    <property type="match status" value="1"/>
</dbReference>
<dbReference type="InterPro" id="IPR000014">
    <property type="entry name" value="PAS"/>
</dbReference>
<dbReference type="InterPro" id="IPR005467">
    <property type="entry name" value="His_kinase_dom"/>
</dbReference>
<dbReference type="FunFam" id="1.10.287.130:FF:000055">
    <property type="entry name" value="Two-component sensor histidine kinase"/>
    <property type="match status" value="1"/>
</dbReference>
<evidence type="ECO:0000256" key="9">
    <source>
        <dbReference type="SAM" id="Phobius"/>
    </source>
</evidence>
<dbReference type="SUPFAM" id="SSF55785">
    <property type="entry name" value="PYP-like sensor domain (PAS domain)"/>
    <property type="match status" value="1"/>
</dbReference>
<keyword evidence="6" id="KW-0418">Kinase</keyword>
<protein>
    <recommendedName>
        <fullName evidence="2">histidine kinase</fullName>
        <ecNumber evidence="2">2.7.13.3</ecNumber>
    </recommendedName>
</protein>
<keyword evidence="9" id="KW-1133">Transmembrane helix</keyword>
<dbReference type="InterPro" id="IPR003594">
    <property type="entry name" value="HATPase_dom"/>
</dbReference>
<dbReference type="EC" id="2.7.13.3" evidence="2"/>
<dbReference type="PROSITE" id="PS50109">
    <property type="entry name" value="HIS_KIN"/>
    <property type="match status" value="1"/>
</dbReference>
<evidence type="ECO:0000256" key="6">
    <source>
        <dbReference type="ARBA" id="ARBA00022777"/>
    </source>
</evidence>
<evidence type="ECO:0000259" key="11">
    <source>
        <dbReference type="PROSITE" id="PS50113"/>
    </source>
</evidence>
<keyword evidence="9" id="KW-0472">Membrane</keyword>
<feature type="transmembrane region" description="Helical" evidence="9">
    <location>
        <begin position="24"/>
        <end position="54"/>
    </location>
</feature>
<dbReference type="GO" id="GO:0005524">
    <property type="term" value="F:ATP binding"/>
    <property type="evidence" value="ECO:0007669"/>
    <property type="project" value="UniProtKB-KW"/>
</dbReference>
<dbReference type="PROSITE" id="PS50113">
    <property type="entry name" value="PAC"/>
    <property type="match status" value="1"/>
</dbReference>
<dbReference type="InterPro" id="IPR036097">
    <property type="entry name" value="HisK_dim/P_sf"/>
</dbReference>
<dbReference type="Pfam" id="PF08447">
    <property type="entry name" value="PAS_3"/>
    <property type="match status" value="1"/>
</dbReference>
<keyword evidence="9" id="KW-0812">Transmembrane</keyword>
<dbReference type="OrthoDB" id="1931120at2"/>
<dbReference type="InterPro" id="IPR000700">
    <property type="entry name" value="PAS-assoc_C"/>
</dbReference>
<dbReference type="STRING" id="89065.SAMN05216605_11498"/>
<evidence type="ECO:0000259" key="10">
    <source>
        <dbReference type="PROSITE" id="PS50109"/>
    </source>
</evidence>
<dbReference type="SUPFAM" id="SSF47384">
    <property type="entry name" value="Homodimeric domain of signal transducing histidine kinase"/>
    <property type="match status" value="1"/>
</dbReference>
<dbReference type="Pfam" id="PF00512">
    <property type="entry name" value="HisKA"/>
    <property type="match status" value="1"/>
</dbReference>
<dbReference type="Gene3D" id="3.30.565.10">
    <property type="entry name" value="Histidine kinase-like ATPase, C-terminal domain"/>
    <property type="match status" value="1"/>
</dbReference>
<dbReference type="SMART" id="SM00387">
    <property type="entry name" value="HATPase_c"/>
    <property type="match status" value="1"/>
</dbReference>
<dbReference type="EMBL" id="FNCO01000014">
    <property type="protein sequence ID" value="SDI53275.1"/>
    <property type="molecule type" value="Genomic_DNA"/>
</dbReference>
<dbReference type="CDD" id="cd00130">
    <property type="entry name" value="PAS"/>
    <property type="match status" value="1"/>
</dbReference>
<organism evidence="12 13">
    <name type="scientific">Pseudomonas abietaniphila</name>
    <dbReference type="NCBI Taxonomy" id="89065"/>
    <lineage>
        <taxon>Bacteria</taxon>
        <taxon>Pseudomonadati</taxon>
        <taxon>Pseudomonadota</taxon>
        <taxon>Gammaproteobacteria</taxon>
        <taxon>Pseudomonadales</taxon>
        <taxon>Pseudomonadaceae</taxon>
        <taxon>Pseudomonas</taxon>
    </lineage>
</organism>
<evidence type="ECO:0000256" key="3">
    <source>
        <dbReference type="ARBA" id="ARBA00022553"/>
    </source>
</evidence>
<accession>A0A1G8LCA3</accession>
<dbReference type="InterPro" id="IPR035965">
    <property type="entry name" value="PAS-like_dom_sf"/>
</dbReference>
<comment type="catalytic activity">
    <reaction evidence="1">
        <text>ATP + protein L-histidine = ADP + protein N-phospho-L-histidine.</text>
        <dbReference type="EC" id="2.7.13.3"/>
    </reaction>
</comment>
<evidence type="ECO:0000256" key="5">
    <source>
        <dbReference type="ARBA" id="ARBA00022741"/>
    </source>
</evidence>
<keyword evidence="3" id="KW-0597">Phosphoprotein</keyword>
<dbReference type="Proteomes" id="UP000182894">
    <property type="component" value="Unassembled WGS sequence"/>
</dbReference>
<feature type="transmembrane region" description="Helical" evidence="9">
    <location>
        <begin position="66"/>
        <end position="85"/>
    </location>
</feature>
<evidence type="ECO:0000256" key="7">
    <source>
        <dbReference type="ARBA" id="ARBA00022840"/>
    </source>
</evidence>
<dbReference type="PANTHER" id="PTHR43065:SF10">
    <property type="entry name" value="PEROXIDE STRESS-ACTIVATED HISTIDINE KINASE MAK3"/>
    <property type="match status" value="1"/>
</dbReference>
<dbReference type="PANTHER" id="PTHR43065">
    <property type="entry name" value="SENSOR HISTIDINE KINASE"/>
    <property type="match status" value="1"/>
</dbReference>
<keyword evidence="4" id="KW-0808">Transferase</keyword>
<dbReference type="Gene3D" id="3.30.450.20">
    <property type="entry name" value="PAS domain"/>
    <property type="match status" value="1"/>
</dbReference>
<evidence type="ECO:0000313" key="13">
    <source>
        <dbReference type="Proteomes" id="UP000182894"/>
    </source>
</evidence>
<proteinExistence type="predicted"/>
<evidence type="ECO:0000256" key="8">
    <source>
        <dbReference type="ARBA" id="ARBA00023012"/>
    </source>
</evidence>
<feature type="domain" description="PAC" evidence="11">
    <location>
        <begin position="206"/>
        <end position="257"/>
    </location>
</feature>
<dbReference type="Pfam" id="PF02518">
    <property type="entry name" value="HATPase_c"/>
    <property type="match status" value="1"/>
</dbReference>
<dbReference type="InterPro" id="IPR004358">
    <property type="entry name" value="Sig_transdc_His_kin-like_C"/>
</dbReference>
<keyword evidence="5" id="KW-0547">Nucleotide-binding</keyword>
<dbReference type="NCBIfam" id="TIGR00229">
    <property type="entry name" value="sensory_box"/>
    <property type="match status" value="1"/>
</dbReference>
<keyword evidence="7" id="KW-0067">ATP-binding</keyword>
<feature type="domain" description="Histidine kinase" evidence="10">
    <location>
        <begin position="277"/>
        <end position="493"/>
    </location>
</feature>
<sequence>MNTVPAALAATTKAEVSPSVWLLRLGAVILALIIFLIDWLSSLDVAIAVLYVAVILMSGDLFSRRGVALVSVACGVLTLAAFLFSHGPQLFVPPFARCLVSLCAIAITAFLALKNKAARDALQEQVQLLHRSEAFLAGAQRLSQTGSIGLKMPSAEMYWSDEARRIFQFDEQLQPTLEYMIGRTHPEDTDDLKSLIEQAYARHANMEAEFRLLMTDGSCKFVRMLAQQVHDASGDCEYIGALMDVTASKNAEEALHRSQSQLAHVTRVTTLGEMAASIAHEVNQPLSAVTTNAEAGLRWLNRNVPDLGEVRSAIERIKSEAHRASEVIRRIRALSRKTDPKHIRIDLQDVLLESIALVRREVLRHRVNFDFTPASEPMWVRGDKVQLQQVIINLLMNAMQAMSGMHGKERTLLVSLTTAPNGDVTLRVQDNGPGISTQNLPSLFNPFFTTKPEGMGMGLSICRSIIDAHGGRIWAESDLGHGAALNFSLPACEHVS</sequence>
<dbReference type="AlphaFoldDB" id="A0A1G8LCA3"/>
<dbReference type="InterPro" id="IPR036890">
    <property type="entry name" value="HATPase_C_sf"/>
</dbReference>
<feature type="transmembrane region" description="Helical" evidence="9">
    <location>
        <begin position="91"/>
        <end position="113"/>
    </location>
</feature>
<dbReference type="RefSeq" id="WP_074756355.1">
    <property type="nucleotide sequence ID" value="NZ_FNCO01000014.1"/>
</dbReference>
<dbReference type="GO" id="GO:0000155">
    <property type="term" value="F:phosphorelay sensor kinase activity"/>
    <property type="evidence" value="ECO:0007669"/>
    <property type="project" value="InterPro"/>
</dbReference>
<keyword evidence="13" id="KW-1185">Reference proteome</keyword>
<keyword evidence="8" id="KW-0902">Two-component regulatory system</keyword>
<dbReference type="InterPro" id="IPR003661">
    <property type="entry name" value="HisK_dim/P_dom"/>
</dbReference>
<reference evidence="13" key="1">
    <citation type="submission" date="2016-10" db="EMBL/GenBank/DDBJ databases">
        <authorList>
            <person name="Varghese N."/>
            <person name="Submissions S."/>
        </authorList>
    </citation>
    <scope>NUCLEOTIDE SEQUENCE [LARGE SCALE GENOMIC DNA]</scope>
    <source>
        <strain evidence="13">ATCC 700689</strain>
    </source>
</reference>
<name>A0A1G8LCA3_9PSED</name>
<dbReference type="PRINTS" id="PR00344">
    <property type="entry name" value="BCTRLSENSOR"/>
</dbReference>
<dbReference type="CDD" id="cd00082">
    <property type="entry name" value="HisKA"/>
    <property type="match status" value="1"/>
</dbReference>
<evidence type="ECO:0000313" key="12">
    <source>
        <dbReference type="EMBL" id="SDI53275.1"/>
    </source>
</evidence>
<gene>
    <name evidence="12" type="ORF">SAMN05216605_11498</name>
</gene>
<dbReference type="InterPro" id="IPR013655">
    <property type="entry name" value="PAS_fold_3"/>
</dbReference>